<reference evidence="2" key="1">
    <citation type="submission" date="2023-07" db="EMBL/GenBank/DDBJ databases">
        <title>draft genome sequence of fig (Ficus carica).</title>
        <authorList>
            <person name="Takahashi T."/>
            <person name="Nishimura K."/>
        </authorList>
    </citation>
    <scope>NUCLEOTIDE SEQUENCE</scope>
</reference>
<accession>A0AA87ZFN9</accession>
<feature type="domain" description="F-box" evidence="1">
    <location>
        <begin position="8"/>
        <end position="55"/>
    </location>
</feature>
<dbReference type="SUPFAM" id="SSF81383">
    <property type="entry name" value="F-box domain"/>
    <property type="match status" value="1"/>
</dbReference>
<dbReference type="InterPro" id="IPR001810">
    <property type="entry name" value="F-box_dom"/>
</dbReference>
<proteinExistence type="predicted"/>
<name>A0AA87ZFN9_FICCA</name>
<dbReference type="Proteomes" id="UP001187192">
    <property type="component" value="Unassembled WGS sequence"/>
</dbReference>
<organism evidence="2 3">
    <name type="scientific">Ficus carica</name>
    <name type="common">Common fig</name>
    <dbReference type="NCBI Taxonomy" id="3494"/>
    <lineage>
        <taxon>Eukaryota</taxon>
        <taxon>Viridiplantae</taxon>
        <taxon>Streptophyta</taxon>
        <taxon>Embryophyta</taxon>
        <taxon>Tracheophyta</taxon>
        <taxon>Spermatophyta</taxon>
        <taxon>Magnoliopsida</taxon>
        <taxon>eudicotyledons</taxon>
        <taxon>Gunneridae</taxon>
        <taxon>Pentapetalae</taxon>
        <taxon>rosids</taxon>
        <taxon>fabids</taxon>
        <taxon>Rosales</taxon>
        <taxon>Moraceae</taxon>
        <taxon>Ficeae</taxon>
        <taxon>Ficus</taxon>
    </lineage>
</organism>
<evidence type="ECO:0000313" key="3">
    <source>
        <dbReference type="Proteomes" id="UP001187192"/>
    </source>
</evidence>
<protein>
    <recommendedName>
        <fullName evidence="1">F-box domain-containing protein</fullName>
    </recommendedName>
</protein>
<dbReference type="Gene3D" id="1.20.1280.50">
    <property type="match status" value="1"/>
</dbReference>
<dbReference type="Pfam" id="PF12937">
    <property type="entry name" value="F-box-like"/>
    <property type="match status" value="1"/>
</dbReference>
<comment type="caution">
    <text evidence="2">The sequence shown here is derived from an EMBL/GenBank/DDBJ whole genome shotgun (WGS) entry which is preliminary data.</text>
</comment>
<dbReference type="EMBL" id="BTGU01000003">
    <property type="protein sequence ID" value="GMN32239.1"/>
    <property type="molecule type" value="Genomic_DNA"/>
</dbReference>
<dbReference type="AlphaFoldDB" id="A0AA87ZFN9"/>
<dbReference type="PROSITE" id="PS50181">
    <property type="entry name" value="FBOX"/>
    <property type="match status" value="1"/>
</dbReference>
<gene>
    <name evidence="2" type="ORF">TIFTF001_003581</name>
</gene>
<keyword evidence="3" id="KW-1185">Reference proteome</keyword>
<sequence>MDRKSSRSTSWIDLPYDLLVRIFLSLNIMDLITGAARTCRTWRAACNDAVLWETMHLSSVKTNLVSVGRSPKSKGFEPSVDCGVQGRCVAFAEEHEALWRCSI</sequence>
<evidence type="ECO:0000313" key="2">
    <source>
        <dbReference type="EMBL" id="GMN32239.1"/>
    </source>
</evidence>
<dbReference type="InterPro" id="IPR036047">
    <property type="entry name" value="F-box-like_dom_sf"/>
</dbReference>
<evidence type="ECO:0000259" key="1">
    <source>
        <dbReference type="PROSITE" id="PS50181"/>
    </source>
</evidence>